<dbReference type="Pfam" id="PF10551">
    <property type="entry name" value="MULE"/>
    <property type="match status" value="1"/>
</dbReference>
<dbReference type="AlphaFoldDB" id="A0A1C7MTP3"/>
<accession>A0A1C7MTP3</accession>
<dbReference type="PANTHER" id="PTHR31669">
    <property type="entry name" value="PROTEIN FAR1-RELATED SEQUENCE 10-RELATED"/>
    <property type="match status" value="1"/>
</dbReference>
<evidence type="ECO:0000259" key="1">
    <source>
        <dbReference type="Pfam" id="PF10551"/>
    </source>
</evidence>
<dbReference type="Proteomes" id="UP000093000">
    <property type="component" value="Unassembled WGS sequence"/>
</dbReference>
<protein>
    <recommendedName>
        <fullName evidence="1">MULE transposase domain-containing protein</fullName>
    </recommendedName>
</protein>
<keyword evidence="3" id="KW-1185">Reference proteome</keyword>
<organism evidence="2 3">
    <name type="scientific">Choanephora cucurbitarum</name>
    <dbReference type="NCBI Taxonomy" id="101091"/>
    <lineage>
        <taxon>Eukaryota</taxon>
        <taxon>Fungi</taxon>
        <taxon>Fungi incertae sedis</taxon>
        <taxon>Mucoromycota</taxon>
        <taxon>Mucoromycotina</taxon>
        <taxon>Mucoromycetes</taxon>
        <taxon>Mucorales</taxon>
        <taxon>Mucorineae</taxon>
        <taxon>Choanephoraceae</taxon>
        <taxon>Choanephoroideae</taxon>
        <taxon>Choanephora</taxon>
    </lineage>
</organism>
<dbReference type="InterPro" id="IPR031052">
    <property type="entry name" value="FHY3/FAR1"/>
</dbReference>
<gene>
    <name evidence="2" type="ORF">A0J61_11696</name>
</gene>
<proteinExistence type="predicted"/>
<evidence type="ECO:0000313" key="2">
    <source>
        <dbReference type="EMBL" id="OBZ80255.1"/>
    </source>
</evidence>
<reference evidence="2 3" key="1">
    <citation type="submission" date="2016-03" db="EMBL/GenBank/DDBJ databases">
        <title>Choanephora cucurbitarum.</title>
        <authorList>
            <person name="Min B."/>
            <person name="Park H."/>
            <person name="Park J.-H."/>
            <person name="Shin H.-D."/>
            <person name="Choi I.-G."/>
        </authorList>
    </citation>
    <scope>NUCLEOTIDE SEQUENCE [LARGE SCALE GENOMIC DNA]</scope>
    <source>
        <strain evidence="2 3">KUS-F28377</strain>
    </source>
</reference>
<dbReference type="PANTHER" id="PTHR31669:SF306">
    <property type="entry name" value="PROTEIN FAR1-RELATED SEQUENCE"/>
    <property type="match status" value="1"/>
</dbReference>
<evidence type="ECO:0000313" key="3">
    <source>
        <dbReference type="Proteomes" id="UP000093000"/>
    </source>
</evidence>
<dbReference type="InterPro" id="IPR018289">
    <property type="entry name" value="MULE_transposase_dom"/>
</dbReference>
<comment type="caution">
    <text evidence="2">The sequence shown here is derived from an EMBL/GenBank/DDBJ whole genome shotgun (WGS) entry which is preliminary data.</text>
</comment>
<dbReference type="GO" id="GO:0006355">
    <property type="term" value="P:regulation of DNA-templated transcription"/>
    <property type="evidence" value="ECO:0007669"/>
    <property type="project" value="InterPro"/>
</dbReference>
<name>A0A1C7MTP3_9FUNG</name>
<dbReference type="EMBL" id="LUGH01002361">
    <property type="protein sequence ID" value="OBZ80255.1"/>
    <property type="molecule type" value="Genomic_DNA"/>
</dbReference>
<feature type="domain" description="MULE transposase" evidence="1">
    <location>
        <begin position="5"/>
        <end position="111"/>
    </location>
</feature>
<sequence>MPENLLIDETYKINAHRLALINIVVTSSVEGTKPNTLVTFEVAGALISEEGFSQYHWVLRCLKEANWLQSAKESYSGSLTITTDNEQALKNAIADVFPSTQHILCYVHIQKRFEIKLMACTAEKDKDRRDMNVAVQDLKNLFLDEPDIFPESTKISR</sequence>
<dbReference type="OrthoDB" id="2422867at2759"/>
<dbReference type="InParanoid" id="A0A1C7MTP3"/>